<protein>
    <submittedName>
        <fullName evidence="2">Uncharacterized protein</fullName>
    </submittedName>
</protein>
<keyword evidence="1" id="KW-0472">Membrane</keyword>
<evidence type="ECO:0000313" key="3">
    <source>
        <dbReference type="Proteomes" id="UP000029644"/>
    </source>
</evidence>
<keyword evidence="1" id="KW-0812">Transmembrane</keyword>
<organism evidence="2 3">
    <name type="scientific">Algibacter lectus</name>
    <dbReference type="NCBI Taxonomy" id="221126"/>
    <lineage>
        <taxon>Bacteria</taxon>
        <taxon>Pseudomonadati</taxon>
        <taxon>Bacteroidota</taxon>
        <taxon>Flavobacteriia</taxon>
        <taxon>Flavobacteriales</taxon>
        <taxon>Flavobacteriaceae</taxon>
        <taxon>Algibacter</taxon>
    </lineage>
</organism>
<dbReference type="AlphaFoldDB" id="A0A090VFS6"/>
<feature type="transmembrane region" description="Helical" evidence="1">
    <location>
        <begin position="7"/>
        <end position="27"/>
    </location>
</feature>
<name>A0A090VFS6_9FLAO</name>
<keyword evidence="1" id="KW-1133">Transmembrane helix</keyword>
<reference evidence="2 3" key="1">
    <citation type="journal article" date="2014" name="Genome Announc.">
        <title>Draft Genome Sequences of Marine Flavobacterium Algibacter lectus Strains SS8 and NR4.</title>
        <authorList>
            <person name="Takatani N."/>
            <person name="Nakanishi M."/>
            <person name="Meirelles P."/>
            <person name="Mino S."/>
            <person name="Suda W."/>
            <person name="Oshima K."/>
            <person name="Hattori M."/>
            <person name="Ohkuma M."/>
            <person name="Hosokawa M."/>
            <person name="Miyashita K."/>
            <person name="Thompson F.L."/>
            <person name="Niwa A."/>
            <person name="Sawabe T."/>
            <person name="Sawabe T."/>
        </authorList>
    </citation>
    <scope>NUCLEOTIDE SEQUENCE [LARGE SCALE GENOMIC DNA]</scope>
    <source>
        <strain evidence="2 3">JCM 19300</strain>
    </source>
</reference>
<dbReference type="EMBL" id="BBNQ01000013">
    <property type="protein sequence ID" value="GAL63630.1"/>
    <property type="molecule type" value="Genomic_DNA"/>
</dbReference>
<evidence type="ECO:0000313" key="2">
    <source>
        <dbReference type="EMBL" id="GAL63630.1"/>
    </source>
</evidence>
<accession>A0A090VFS6</accession>
<proteinExistence type="predicted"/>
<sequence>MNKSKNLNYWYLTIAFILIMLTFGYIFELGETLGKALAN</sequence>
<gene>
    <name evidence="2" type="ORF">JCM19300_2666</name>
</gene>
<dbReference type="Proteomes" id="UP000029644">
    <property type="component" value="Unassembled WGS sequence"/>
</dbReference>
<comment type="caution">
    <text evidence="2">The sequence shown here is derived from an EMBL/GenBank/DDBJ whole genome shotgun (WGS) entry which is preliminary data.</text>
</comment>
<evidence type="ECO:0000256" key="1">
    <source>
        <dbReference type="SAM" id="Phobius"/>
    </source>
</evidence>